<feature type="domain" description="SLH" evidence="4">
    <location>
        <begin position="585"/>
        <end position="642"/>
    </location>
</feature>
<feature type="compositionally biased region" description="Basic and acidic residues" evidence="2">
    <location>
        <begin position="418"/>
        <end position="431"/>
    </location>
</feature>
<feature type="signal peptide" evidence="3">
    <location>
        <begin position="1"/>
        <end position="24"/>
    </location>
</feature>
<name>A0ABQ5NIB6_9BACI</name>
<comment type="caution">
    <text evidence="5">The sequence shown here is derived from an EMBL/GenBank/DDBJ whole genome shotgun (WGS) entry which is preliminary data.</text>
</comment>
<dbReference type="RefSeq" id="WP_264987820.1">
    <property type="nucleotide sequence ID" value="NZ_BRZA01000001.1"/>
</dbReference>
<dbReference type="Proteomes" id="UP001065593">
    <property type="component" value="Unassembled WGS sequence"/>
</dbReference>
<evidence type="ECO:0000313" key="6">
    <source>
        <dbReference type="Proteomes" id="UP001065593"/>
    </source>
</evidence>
<dbReference type="EMBL" id="BRZA01000001">
    <property type="protein sequence ID" value="GLC88107.1"/>
    <property type="molecule type" value="Genomic_DNA"/>
</dbReference>
<proteinExistence type="predicted"/>
<gene>
    <name evidence="5" type="ORF">LYSBPC_12340</name>
</gene>
<dbReference type="Pfam" id="PF22494">
    <property type="entry name" value="choice_anch_I"/>
    <property type="match status" value="2"/>
</dbReference>
<evidence type="ECO:0000256" key="2">
    <source>
        <dbReference type="SAM" id="MobiDB-lite"/>
    </source>
</evidence>
<dbReference type="NCBIfam" id="NF038117">
    <property type="entry name" value="choice_anch_I"/>
    <property type="match status" value="1"/>
</dbReference>
<reference evidence="5" key="1">
    <citation type="submission" date="2022-08" db="EMBL/GenBank/DDBJ databases">
        <title>Draft genome sequence of Lysinibacillus sp. strain KH24.</title>
        <authorList>
            <person name="Kanbe H."/>
            <person name="Itoh H."/>
        </authorList>
    </citation>
    <scope>NUCLEOTIDE SEQUENCE</scope>
    <source>
        <strain evidence="5">KH24</strain>
    </source>
</reference>
<dbReference type="Gene3D" id="2.130.10.10">
    <property type="entry name" value="YVTN repeat-like/Quinoprotein amine dehydrogenase"/>
    <property type="match status" value="1"/>
</dbReference>
<dbReference type="InterPro" id="IPR001119">
    <property type="entry name" value="SLH_dom"/>
</dbReference>
<feature type="chain" id="PRO_5045827572" description="SLH domain-containing protein" evidence="3">
    <location>
        <begin position="25"/>
        <end position="698"/>
    </location>
</feature>
<dbReference type="InterPro" id="IPR055188">
    <property type="entry name" value="Choice_anch_I"/>
</dbReference>
<keyword evidence="1 3" id="KW-0732">Signal</keyword>
<keyword evidence="6" id="KW-1185">Reference proteome</keyword>
<evidence type="ECO:0000313" key="5">
    <source>
        <dbReference type="EMBL" id="GLC88107.1"/>
    </source>
</evidence>
<feature type="region of interest" description="Disordered" evidence="2">
    <location>
        <begin position="412"/>
        <end position="431"/>
    </location>
</feature>
<evidence type="ECO:0000256" key="3">
    <source>
        <dbReference type="SAM" id="SignalP"/>
    </source>
</evidence>
<dbReference type="PROSITE" id="PS51272">
    <property type="entry name" value="SLH"/>
    <property type="match status" value="3"/>
</dbReference>
<dbReference type="Pfam" id="PF00395">
    <property type="entry name" value="SLH"/>
    <property type="match status" value="3"/>
</dbReference>
<feature type="domain" description="SLH" evidence="4">
    <location>
        <begin position="645"/>
        <end position="698"/>
    </location>
</feature>
<sequence>MKFKNLAALTAGCAIALTSFSLGGAPLGAKAETMLNLNVTSRYDSGVQNEDGGTTEIVAYNADNQKYYVINGTTKQIEVVSLPNSKSYTALKAEKSINLEEGIKKIKPTFTYGDVTSISINTALNTIVVAVQAAGTNDNGLAVFLNYDGIIQHVVEAGKQPDMVTFTPDGKKVLAANEGEPREGYDKAIDPEGSVSIIDVSNGITNATAQTVSFKAMDAQRDKLVANGVIIKKNTLPSVDFEPEYITVNQTSDKAYVTLQEANAIATLDLTKNEWTNVQSLGFKDHSLEKNALDFMKDKKIAITTENLLGMYMPDGIANYEVNGKTYLVTANEGDSRDWNGYLNEKETTLKDNEVVLFDTTDYDGVDATKTYSFGGRSFSIYEADTMKQVYDSGSDFEKIIAEALPEYFNASNNNTKLDNRSGKKGPEPEDVKIGQIGDRLYAFIGIERIGGIMMYDITNPHAPTFVQYVNKRDFSGDIKGDVSPEGLSFISAEQSPTGLPTLLAAHEVSGTVTAYTIGADAAVTFADIQGHWAQEAIEHLANAGIFKGVTKEQFYPEEQLTRAQFIAVLGRTQQLTSTATAPFTDVRSTDYFAQAVAWAVENKLIATATNQFKPYDAITREEAAQVLYRYLQLTGYEFSQSQAKQLYTDDATIAPTAKEAIYALQQAGIMTGNEQQQFSPQATLTRAAAATILQPLF</sequence>
<dbReference type="InterPro" id="IPR052956">
    <property type="entry name" value="Mesenchyme-surface_protein"/>
</dbReference>
<dbReference type="PANTHER" id="PTHR46928:SF1">
    <property type="entry name" value="MESENCHYME-SPECIFIC CELL SURFACE GLYCOPROTEIN"/>
    <property type="match status" value="1"/>
</dbReference>
<accession>A0ABQ5NIB6</accession>
<protein>
    <recommendedName>
        <fullName evidence="4">SLH domain-containing protein</fullName>
    </recommendedName>
</protein>
<organism evidence="5 6">
    <name type="scientific">Lysinibacillus piscis</name>
    <dbReference type="NCBI Taxonomy" id="2518931"/>
    <lineage>
        <taxon>Bacteria</taxon>
        <taxon>Bacillati</taxon>
        <taxon>Bacillota</taxon>
        <taxon>Bacilli</taxon>
        <taxon>Bacillales</taxon>
        <taxon>Bacillaceae</taxon>
        <taxon>Lysinibacillus</taxon>
    </lineage>
</organism>
<dbReference type="PANTHER" id="PTHR46928">
    <property type="entry name" value="MESENCHYME-SPECIFIC CELL SURFACE GLYCOPROTEIN"/>
    <property type="match status" value="1"/>
</dbReference>
<evidence type="ECO:0000256" key="1">
    <source>
        <dbReference type="ARBA" id="ARBA00022729"/>
    </source>
</evidence>
<dbReference type="InterPro" id="IPR015943">
    <property type="entry name" value="WD40/YVTN_repeat-like_dom_sf"/>
</dbReference>
<dbReference type="SUPFAM" id="SSF75011">
    <property type="entry name" value="3-carboxy-cis,cis-mucoante lactonizing enzyme"/>
    <property type="match status" value="1"/>
</dbReference>
<feature type="domain" description="SLH" evidence="4">
    <location>
        <begin position="521"/>
        <end position="584"/>
    </location>
</feature>
<evidence type="ECO:0000259" key="4">
    <source>
        <dbReference type="PROSITE" id="PS51272"/>
    </source>
</evidence>